<gene>
    <name evidence="9" type="ORF">SAMN05660299_02730</name>
</gene>
<dbReference type="InterPro" id="IPR000620">
    <property type="entry name" value="EamA_dom"/>
</dbReference>
<evidence type="ECO:0000256" key="6">
    <source>
        <dbReference type="ARBA" id="ARBA00023136"/>
    </source>
</evidence>
<keyword evidence="5 7" id="KW-1133">Transmembrane helix</keyword>
<dbReference type="PANTHER" id="PTHR32322">
    <property type="entry name" value="INNER MEMBRANE TRANSPORTER"/>
    <property type="match status" value="1"/>
</dbReference>
<feature type="transmembrane region" description="Helical" evidence="7">
    <location>
        <begin position="270"/>
        <end position="290"/>
    </location>
</feature>
<evidence type="ECO:0000256" key="3">
    <source>
        <dbReference type="ARBA" id="ARBA00022475"/>
    </source>
</evidence>
<feature type="transmembrane region" description="Helical" evidence="7">
    <location>
        <begin position="63"/>
        <end position="85"/>
    </location>
</feature>
<feature type="domain" description="EamA" evidence="8">
    <location>
        <begin position="4"/>
        <end position="137"/>
    </location>
</feature>
<evidence type="ECO:0000256" key="2">
    <source>
        <dbReference type="ARBA" id="ARBA00007362"/>
    </source>
</evidence>
<proteinExistence type="inferred from homology"/>
<dbReference type="InterPro" id="IPR037185">
    <property type="entry name" value="EmrE-like"/>
</dbReference>
<keyword evidence="10" id="KW-1185">Reference proteome</keyword>
<name>A0A1H0BFX0_9FIRM</name>
<dbReference type="RefSeq" id="WP_091653025.1">
    <property type="nucleotide sequence ID" value="NZ_FNHQ01000050.1"/>
</dbReference>
<evidence type="ECO:0000256" key="7">
    <source>
        <dbReference type="SAM" id="Phobius"/>
    </source>
</evidence>
<evidence type="ECO:0000256" key="5">
    <source>
        <dbReference type="ARBA" id="ARBA00022989"/>
    </source>
</evidence>
<dbReference type="PANTHER" id="PTHR32322:SF18">
    <property type="entry name" value="S-ADENOSYLMETHIONINE_S-ADENOSYLHOMOCYSTEINE TRANSPORTER"/>
    <property type="match status" value="1"/>
</dbReference>
<evidence type="ECO:0000313" key="9">
    <source>
        <dbReference type="EMBL" id="SDN44520.1"/>
    </source>
</evidence>
<evidence type="ECO:0000313" key="10">
    <source>
        <dbReference type="Proteomes" id="UP000199309"/>
    </source>
</evidence>
<comment type="similarity">
    <text evidence="2">Belongs to the EamA transporter family.</text>
</comment>
<feature type="transmembrane region" description="Helical" evidence="7">
    <location>
        <begin position="32"/>
        <end position="51"/>
    </location>
</feature>
<evidence type="ECO:0000259" key="8">
    <source>
        <dbReference type="Pfam" id="PF00892"/>
    </source>
</evidence>
<reference evidence="9 10" key="1">
    <citation type="submission" date="2016-10" db="EMBL/GenBank/DDBJ databases">
        <authorList>
            <person name="de Groot N.N."/>
        </authorList>
    </citation>
    <scope>NUCLEOTIDE SEQUENCE [LARGE SCALE GENOMIC DNA]</scope>
    <source>
        <strain evidence="9 10">DSM 16981</strain>
    </source>
</reference>
<dbReference type="Pfam" id="PF00892">
    <property type="entry name" value="EamA"/>
    <property type="match status" value="2"/>
</dbReference>
<keyword evidence="3" id="KW-1003">Cell membrane</keyword>
<protein>
    <submittedName>
        <fullName evidence="9">Permease of the drug/metabolite transporter (DMT) superfamily</fullName>
    </submittedName>
</protein>
<dbReference type="AlphaFoldDB" id="A0A1H0BFX0"/>
<organism evidence="9 10">
    <name type="scientific">Megasphaera paucivorans</name>
    <dbReference type="NCBI Taxonomy" id="349095"/>
    <lineage>
        <taxon>Bacteria</taxon>
        <taxon>Bacillati</taxon>
        <taxon>Bacillota</taxon>
        <taxon>Negativicutes</taxon>
        <taxon>Veillonellales</taxon>
        <taxon>Veillonellaceae</taxon>
        <taxon>Megasphaera</taxon>
    </lineage>
</organism>
<dbReference type="STRING" id="349095.SAMN05660299_02730"/>
<feature type="domain" description="EamA" evidence="8">
    <location>
        <begin position="152"/>
        <end position="286"/>
    </location>
</feature>
<dbReference type="Proteomes" id="UP000199309">
    <property type="component" value="Unassembled WGS sequence"/>
</dbReference>
<dbReference type="SUPFAM" id="SSF103481">
    <property type="entry name" value="Multidrug resistance efflux transporter EmrE"/>
    <property type="match status" value="2"/>
</dbReference>
<evidence type="ECO:0000256" key="1">
    <source>
        <dbReference type="ARBA" id="ARBA00004651"/>
    </source>
</evidence>
<comment type="subcellular location">
    <subcellularLocation>
        <location evidence="1">Cell membrane</location>
        <topology evidence="1">Multi-pass membrane protein</topology>
    </subcellularLocation>
</comment>
<feature type="transmembrane region" description="Helical" evidence="7">
    <location>
        <begin position="177"/>
        <end position="201"/>
    </location>
</feature>
<sequence length="296" mass="32316">MFKTYFMLAFASAVWGFQPVCVKWLVAEWSPVTLTVIRYSFISLCLALVIYPREGKKMIPPKAAWGWLALMGFFGVLLNNVLQFAGLQYTTVTNCTLISATSPAVTALMAVFLIRERLSIIKWIGIFFSFAGVLAIVSDGSIELIRQIDFNIGDILCFASQTSWAIYCFISLKAMKYISAAAATLWFGLIGGLMTLVYGIAAGTLQVTPLSPLAMGSFVYMVFLGGLISLYFYNIGVKMAGPSISAIFLNIMPVVGMVSGAVLFNDHIGPIQLIGAAAIIMGVFLTTHHWHKAERV</sequence>
<accession>A0A1H0BFX0</accession>
<feature type="transmembrane region" description="Helical" evidence="7">
    <location>
        <begin position="245"/>
        <end position="264"/>
    </location>
</feature>
<keyword evidence="6 7" id="KW-0472">Membrane</keyword>
<dbReference type="GO" id="GO:0005886">
    <property type="term" value="C:plasma membrane"/>
    <property type="evidence" value="ECO:0007669"/>
    <property type="project" value="UniProtKB-SubCell"/>
</dbReference>
<dbReference type="EMBL" id="FNHQ01000050">
    <property type="protein sequence ID" value="SDN44520.1"/>
    <property type="molecule type" value="Genomic_DNA"/>
</dbReference>
<feature type="transmembrane region" description="Helical" evidence="7">
    <location>
        <begin position="150"/>
        <end position="170"/>
    </location>
</feature>
<evidence type="ECO:0000256" key="4">
    <source>
        <dbReference type="ARBA" id="ARBA00022692"/>
    </source>
</evidence>
<dbReference type="InterPro" id="IPR050638">
    <property type="entry name" value="AA-Vitamin_Transporters"/>
</dbReference>
<feature type="transmembrane region" description="Helical" evidence="7">
    <location>
        <begin position="213"/>
        <end position="233"/>
    </location>
</feature>
<feature type="transmembrane region" description="Helical" evidence="7">
    <location>
        <begin position="120"/>
        <end position="138"/>
    </location>
</feature>
<feature type="transmembrane region" description="Helical" evidence="7">
    <location>
        <begin position="91"/>
        <end position="113"/>
    </location>
</feature>
<dbReference type="OrthoDB" id="9805239at2"/>
<keyword evidence="4 7" id="KW-0812">Transmembrane</keyword>